<feature type="transmembrane region" description="Helical" evidence="2">
    <location>
        <begin position="6"/>
        <end position="28"/>
    </location>
</feature>
<feature type="compositionally biased region" description="Polar residues" evidence="1">
    <location>
        <begin position="43"/>
        <end position="59"/>
    </location>
</feature>
<protein>
    <submittedName>
        <fullName evidence="3">Uncharacterized protein</fullName>
    </submittedName>
</protein>
<name>A0A2T4PST2_9STAP</name>
<gene>
    <name evidence="3" type="ORF">BU072_08550</name>
</gene>
<evidence type="ECO:0000256" key="2">
    <source>
        <dbReference type="SAM" id="Phobius"/>
    </source>
</evidence>
<evidence type="ECO:0000313" key="4">
    <source>
        <dbReference type="Proteomes" id="UP000241209"/>
    </source>
</evidence>
<comment type="caution">
    <text evidence="3">The sequence shown here is derived from an EMBL/GenBank/DDBJ whole genome shotgun (WGS) entry which is preliminary data.</text>
</comment>
<dbReference type="EMBL" id="PZFK01000015">
    <property type="protein sequence ID" value="PTI29395.1"/>
    <property type="molecule type" value="Genomic_DNA"/>
</dbReference>
<evidence type="ECO:0000256" key="1">
    <source>
        <dbReference type="SAM" id="MobiDB-lite"/>
    </source>
</evidence>
<organism evidence="3 4">
    <name type="scientific">Mammaliicoccus vitulinus</name>
    <dbReference type="NCBI Taxonomy" id="71237"/>
    <lineage>
        <taxon>Bacteria</taxon>
        <taxon>Bacillati</taxon>
        <taxon>Bacillota</taxon>
        <taxon>Bacilli</taxon>
        <taxon>Bacillales</taxon>
        <taxon>Staphylococcaceae</taxon>
        <taxon>Mammaliicoccus</taxon>
    </lineage>
</organism>
<dbReference type="RefSeq" id="WP_107557121.1">
    <property type="nucleotide sequence ID" value="NZ_PZFK01000015.1"/>
</dbReference>
<proteinExistence type="predicted"/>
<dbReference type="AlphaFoldDB" id="A0A2T4PST2"/>
<reference evidence="3 4" key="1">
    <citation type="journal article" date="2016" name="Front. Microbiol.">
        <title>Comprehensive Phylogenetic Analysis of Bovine Non-aureus Staphylococci Species Based on Whole-Genome Sequencing.</title>
        <authorList>
            <person name="Naushad S."/>
            <person name="Barkema H.W."/>
            <person name="Luby C."/>
            <person name="Condas L.A."/>
            <person name="Nobrega D.B."/>
            <person name="Carson D.A."/>
            <person name="De Buck J."/>
        </authorList>
    </citation>
    <scope>NUCLEOTIDE SEQUENCE [LARGE SCALE GENOMIC DNA]</scope>
    <source>
        <strain evidence="3 4">SNUC 2204</strain>
    </source>
</reference>
<keyword evidence="2" id="KW-1133">Transmembrane helix</keyword>
<evidence type="ECO:0000313" key="3">
    <source>
        <dbReference type="EMBL" id="PTI29395.1"/>
    </source>
</evidence>
<feature type="region of interest" description="Disordered" evidence="1">
    <location>
        <begin position="43"/>
        <end position="70"/>
    </location>
</feature>
<accession>A0A2T4PST2</accession>
<dbReference type="Proteomes" id="UP000241209">
    <property type="component" value="Unassembled WGS sequence"/>
</dbReference>
<keyword evidence="2" id="KW-0812">Transmembrane</keyword>
<sequence>MNILKVIMSLLVIAILMIGLSFAAFMVYENTIAKKDDVSTNVNEQHQTVENDTSMNSEQIAEDNNEVSEEKPEYLPHLSDKNYAFGLMTLNRDALPEGSKEQKEYDGTIQTARTNIANGLGKNFDYKIAEQYEAMAAAGGNQGNTNEKGYNKAKPIDEMTQDEYDNYLLTQKRAYLTKEQQERYDELLIKKQSTPGENDDKNAAYNMEQQQK</sequence>
<feature type="region of interest" description="Disordered" evidence="1">
    <location>
        <begin position="186"/>
        <end position="212"/>
    </location>
</feature>
<keyword evidence="2" id="KW-0472">Membrane</keyword>